<accession>A0A0D1XKK7</accession>
<protein>
    <submittedName>
        <fullName evidence="2">Uncharacterized protein</fullName>
    </submittedName>
</protein>
<evidence type="ECO:0000313" key="3">
    <source>
        <dbReference type="Proteomes" id="UP000053259"/>
    </source>
</evidence>
<proteinExistence type="predicted"/>
<reference evidence="2 3" key="1">
    <citation type="submission" date="2015-01" db="EMBL/GenBank/DDBJ databases">
        <title>The Genome Sequence of Ochroconis gallopava CBS43764.</title>
        <authorList>
            <consortium name="The Broad Institute Genomics Platform"/>
            <person name="Cuomo C."/>
            <person name="de Hoog S."/>
            <person name="Gorbushina A."/>
            <person name="Stielow B."/>
            <person name="Teixiera M."/>
            <person name="Abouelleil A."/>
            <person name="Chapman S.B."/>
            <person name="Priest M."/>
            <person name="Young S.K."/>
            <person name="Wortman J."/>
            <person name="Nusbaum C."/>
            <person name="Birren B."/>
        </authorList>
    </citation>
    <scope>NUCLEOTIDE SEQUENCE [LARGE SCALE GENOMIC DNA]</scope>
    <source>
        <strain evidence="2 3">CBS 43764</strain>
    </source>
</reference>
<evidence type="ECO:0000256" key="1">
    <source>
        <dbReference type="SAM" id="MobiDB-lite"/>
    </source>
</evidence>
<dbReference type="AlphaFoldDB" id="A0A0D1XKK7"/>
<dbReference type="VEuPathDB" id="FungiDB:PV09_05918"/>
<dbReference type="EMBL" id="KN847547">
    <property type="protein sequence ID" value="KIW02866.1"/>
    <property type="molecule type" value="Genomic_DNA"/>
</dbReference>
<evidence type="ECO:0000313" key="2">
    <source>
        <dbReference type="EMBL" id="KIW02866.1"/>
    </source>
</evidence>
<sequence>MAASQATIHGIQLFKDLSYSCTDKTVVDEWVVHMGRRPRHSSRIVATPAKMNTLGLGCFVILVQKPIRRSRGHRFRRAAIVFIVEKGFVARTWWMGMRFWPLRSKVGQLSARRGRENGKVGFEGSDGGGAGFELEGVEQVASPNERPGTGPAR</sequence>
<dbReference type="HOGENOM" id="CLU_1714720_0_0_1"/>
<name>A0A0D1XKK7_9PEZI</name>
<dbReference type="GeneID" id="27313891"/>
<dbReference type="RefSeq" id="XP_016212735.1">
    <property type="nucleotide sequence ID" value="XM_016359486.1"/>
</dbReference>
<keyword evidence="3" id="KW-1185">Reference proteome</keyword>
<feature type="region of interest" description="Disordered" evidence="1">
    <location>
        <begin position="117"/>
        <end position="153"/>
    </location>
</feature>
<organism evidence="2 3">
    <name type="scientific">Verruconis gallopava</name>
    <dbReference type="NCBI Taxonomy" id="253628"/>
    <lineage>
        <taxon>Eukaryota</taxon>
        <taxon>Fungi</taxon>
        <taxon>Dikarya</taxon>
        <taxon>Ascomycota</taxon>
        <taxon>Pezizomycotina</taxon>
        <taxon>Dothideomycetes</taxon>
        <taxon>Pleosporomycetidae</taxon>
        <taxon>Venturiales</taxon>
        <taxon>Sympoventuriaceae</taxon>
        <taxon>Verruconis</taxon>
    </lineage>
</organism>
<dbReference type="Proteomes" id="UP000053259">
    <property type="component" value="Unassembled WGS sequence"/>
</dbReference>
<dbReference type="InParanoid" id="A0A0D1XKK7"/>
<gene>
    <name evidence="2" type="ORF">PV09_05918</name>
</gene>